<dbReference type="STRING" id="1220924.W2S587"/>
<dbReference type="eggNOG" id="ENOG502QTJE">
    <property type="taxonomic scope" value="Eukaryota"/>
</dbReference>
<dbReference type="AlphaFoldDB" id="W2S587"/>
<dbReference type="Pfam" id="PF12271">
    <property type="entry name" value="Chs7"/>
    <property type="match status" value="1"/>
</dbReference>
<dbReference type="PANTHER" id="PTHR35329:SF1">
    <property type="entry name" value="CHITIN SYNTHASE EXPORT CHAPERONE"/>
    <property type="match status" value="1"/>
</dbReference>
<feature type="transmembrane region" description="Helical" evidence="1">
    <location>
        <begin position="153"/>
        <end position="173"/>
    </location>
</feature>
<dbReference type="InterPro" id="IPR022057">
    <property type="entry name" value="Chs7"/>
</dbReference>
<dbReference type="OrthoDB" id="5582162at2759"/>
<feature type="transmembrane region" description="Helical" evidence="1">
    <location>
        <begin position="231"/>
        <end position="250"/>
    </location>
</feature>
<dbReference type="RefSeq" id="XP_008713873.1">
    <property type="nucleotide sequence ID" value="XM_008715651.1"/>
</dbReference>
<dbReference type="HOGENOM" id="CLU_050424_0_1_1"/>
<keyword evidence="1" id="KW-1133">Transmembrane helix</keyword>
<sequence>MGSTQYGNFGDFCRDSTLPVCNIVTSVPNQPPGLPFEPDACVLRGISLSNDRYLANLGSILVAGLAIILTLGLLWRTERKAAAVGRREIQVFLLGYLVISLCEIFSQGHFPLNDSARRGFSAAHIAAITATTWVLLMNAAVGFQLLDDGTVASLALIMGSALAFFVGTGYIALDTAFNWTGYWSSTLDNPEHRSIALYTLYQLAPLVFLFLFFVLETILVLRILGEVRPMIYLVAAALLFAIGQIFQYVISVHICKPTNGAIDGAFFSSLFTLLSVIAIWVFWSSITEDDWPITG</sequence>
<dbReference type="EMBL" id="KB822717">
    <property type="protein sequence ID" value="ETN43851.1"/>
    <property type="molecule type" value="Genomic_DNA"/>
</dbReference>
<feature type="transmembrane region" description="Helical" evidence="1">
    <location>
        <begin position="122"/>
        <end position="141"/>
    </location>
</feature>
<gene>
    <name evidence="2" type="ORF">HMPREF1541_10982</name>
</gene>
<reference evidence="2 3" key="1">
    <citation type="submission" date="2013-03" db="EMBL/GenBank/DDBJ databases">
        <title>The Genome Sequence of Phialophora europaea CBS 101466.</title>
        <authorList>
            <consortium name="The Broad Institute Genomics Platform"/>
            <person name="Cuomo C."/>
            <person name="de Hoog S."/>
            <person name="Gorbushina A."/>
            <person name="Walker B."/>
            <person name="Young S.K."/>
            <person name="Zeng Q."/>
            <person name="Gargeya S."/>
            <person name="Fitzgerald M."/>
            <person name="Haas B."/>
            <person name="Abouelleil A."/>
            <person name="Allen A.W."/>
            <person name="Alvarado L."/>
            <person name="Arachchi H.M."/>
            <person name="Berlin A.M."/>
            <person name="Chapman S.B."/>
            <person name="Gainer-Dewar J."/>
            <person name="Goldberg J."/>
            <person name="Griggs A."/>
            <person name="Gujja S."/>
            <person name="Hansen M."/>
            <person name="Howarth C."/>
            <person name="Imamovic A."/>
            <person name="Ireland A."/>
            <person name="Larimer J."/>
            <person name="McCowan C."/>
            <person name="Murphy C."/>
            <person name="Pearson M."/>
            <person name="Poon T.W."/>
            <person name="Priest M."/>
            <person name="Roberts A."/>
            <person name="Saif S."/>
            <person name="Shea T."/>
            <person name="Sisk P."/>
            <person name="Sykes S."/>
            <person name="Wortman J."/>
            <person name="Nusbaum C."/>
            <person name="Birren B."/>
        </authorList>
    </citation>
    <scope>NUCLEOTIDE SEQUENCE [LARGE SCALE GENOMIC DNA]</scope>
    <source>
        <strain evidence="2 3">CBS 101466</strain>
    </source>
</reference>
<name>W2S587_CYPE1</name>
<feature type="transmembrane region" description="Helical" evidence="1">
    <location>
        <begin position="89"/>
        <end position="110"/>
    </location>
</feature>
<dbReference type="GO" id="GO:0006457">
    <property type="term" value="P:protein folding"/>
    <property type="evidence" value="ECO:0007669"/>
    <property type="project" value="TreeGrafter"/>
</dbReference>
<dbReference type="GO" id="GO:0005789">
    <property type="term" value="C:endoplasmic reticulum membrane"/>
    <property type="evidence" value="ECO:0007669"/>
    <property type="project" value="TreeGrafter"/>
</dbReference>
<dbReference type="Proteomes" id="UP000030752">
    <property type="component" value="Unassembled WGS sequence"/>
</dbReference>
<accession>W2S587</accession>
<evidence type="ECO:0000313" key="3">
    <source>
        <dbReference type="Proteomes" id="UP000030752"/>
    </source>
</evidence>
<feature type="transmembrane region" description="Helical" evidence="1">
    <location>
        <begin position="262"/>
        <end position="283"/>
    </location>
</feature>
<dbReference type="VEuPathDB" id="FungiDB:HMPREF1541_10982"/>
<dbReference type="InParanoid" id="W2S587"/>
<evidence type="ECO:0000313" key="2">
    <source>
        <dbReference type="EMBL" id="ETN43851.1"/>
    </source>
</evidence>
<keyword evidence="1" id="KW-0472">Membrane</keyword>
<dbReference type="PANTHER" id="PTHR35329">
    <property type="entry name" value="CHITIN SYNTHASE EXPORT CHAPERONE"/>
    <property type="match status" value="1"/>
</dbReference>
<keyword evidence="3" id="KW-1185">Reference proteome</keyword>
<keyword evidence="1" id="KW-0812">Transmembrane</keyword>
<organism evidence="2 3">
    <name type="scientific">Cyphellophora europaea (strain CBS 101466)</name>
    <name type="common">Phialophora europaea</name>
    <dbReference type="NCBI Taxonomy" id="1220924"/>
    <lineage>
        <taxon>Eukaryota</taxon>
        <taxon>Fungi</taxon>
        <taxon>Dikarya</taxon>
        <taxon>Ascomycota</taxon>
        <taxon>Pezizomycotina</taxon>
        <taxon>Eurotiomycetes</taxon>
        <taxon>Chaetothyriomycetidae</taxon>
        <taxon>Chaetothyriales</taxon>
        <taxon>Cyphellophoraceae</taxon>
        <taxon>Cyphellophora</taxon>
    </lineage>
</organism>
<protein>
    <submittedName>
        <fullName evidence="2">Uncharacterized protein</fullName>
    </submittedName>
</protein>
<proteinExistence type="predicted"/>
<dbReference type="GeneID" id="19978321"/>
<feature type="transmembrane region" description="Helical" evidence="1">
    <location>
        <begin position="203"/>
        <end position="224"/>
    </location>
</feature>
<dbReference type="GO" id="GO:0051082">
    <property type="term" value="F:unfolded protein binding"/>
    <property type="evidence" value="ECO:0007669"/>
    <property type="project" value="TreeGrafter"/>
</dbReference>
<feature type="transmembrane region" description="Helical" evidence="1">
    <location>
        <begin position="53"/>
        <end position="77"/>
    </location>
</feature>
<evidence type="ECO:0000256" key="1">
    <source>
        <dbReference type="SAM" id="Phobius"/>
    </source>
</evidence>